<dbReference type="Proteomes" id="UP000789759">
    <property type="component" value="Unassembled WGS sequence"/>
</dbReference>
<comment type="caution">
    <text evidence="5">The sequence shown here is derived from an EMBL/GenBank/DDBJ whole genome shotgun (WGS) entry which is preliminary data.</text>
</comment>
<evidence type="ECO:0000256" key="1">
    <source>
        <dbReference type="ARBA" id="ARBA00009986"/>
    </source>
</evidence>
<dbReference type="InterPro" id="IPR015590">
    <property type="entry name" value="Aldehyde_DH_dom"/>
</dbReference>
<accession>A0A9N9KJ34</accession>
<evidence type="ECO:0000256" key="3">
    <source>
        <dbReference type="ARBA" id="ARBA00023027"/>
    </source>
</evidence>
<name>A0A9N9KJ34_9GLOM</name>
<evidence type="ECO:0000313" key="6">
    <source>
        <dbReference type="Proteomes" id="UP000789759"/>
    </source>
</evidence>
<dbReference type="InterPro" id="IPR016162">
    <property type="entry name" value="Ald_DH_N"/>
</dbReference>
<dbReference type="Pfam" id="PF00171">
    <property type="entry name" value="Aldedh"/>
    <property type="match status" value="1"/>
</dbReference>
<evidence type="ECO:0000256" key="2">
    <source>
        <dbReference type="ARBA" id="ARBA00023002"/>
    </source>
</evidence>
<gene>
    <name evidence="5" type="ORF">CPELLU_LOCUS20502</name>
</gene>
<evidence type="ECO:0000313" key="5">
    <source>
        <dbReference type="EMBL" id="CAG8829518.1"/>
    </source>
</evidence>
<dbReference type="EMBL" id="CAJVQA010062368">
    <property type="protein sequence ID" value="CAG8829518.1"/>
    <property type="molecule type" value="Genomic_DNA"/>
</dbReference>
<dbReference type="FunFam" id="3.40.605.10:FF:000011">
    <property type="entry name" value="ALD5p Mitochondrial aldehyde dehydrogenase"/>
    <property type="match status" value="1"/>
</dbReference>
<keyword evidence="3" id="KW-0520">NAD</keyword>
<keyword evidence="6" id="KW-1185">Reference proteome</keyword>
<dbReference type="OrthoDB" id="310895at2759"/>
<dbReference type="AlphaFoldDB" id="A0A9N9KJ34"/>
<dbReference type="PANTHER" id="PTHR11699">
    <property type="entry name" value="ALDEHYDE DEHYDROGENASE-RELATED"/>
    <property type="match status" value="1"/>
</dbReference>
<dbReference type="Gene3D" id="3.40.605.10">
    <property type="entry name" value="Aldehyde Dehydrogenase, Chain A, domain 1"/>
    <property type="match status" value="1"/>
</dbReference>
<organism evidence="5 6">
    <name type="scientific">Cetraspora pellucida</name>
    <dbReference type="NCBI Taxonomy" id="1433469"/>
    <lineage>
        <taxon>Eukaryota</taxon>
        <taxon>Fungi</taxon>
        <taxon>Fungi incertae sedis</taxon>
        <taxon>Mucoromycota</taxon>
        <taxon>Glomeromycotina</taxon>
        <taxon>Glomeromycetes</taxon>
        <taxon>Diversisporales</taxon>
        <taxon>Gigasporaceae</taxon>
        <taxon>Cetraspora</taxon>
    </lineage>
</organism>
<sequence>TINPTTGQVITSVVEASEKDVDIAVEAATRAFNDEWIHVNGKERGRLLNKLADLIERDADELAALEALDNGKAVTIAKSVDLSMAIDVYRYFAGWCDKIHGKVIETQSDKFCYTRHEPIGVCGAIIPWNFPIAMQSWKLAPALACGNTIVLKSSEFTPLTALKIGALFKEAGFPKGVVNILSGFGPTAGAAIANHMKIDKVAFTGSTIVGRSILKASAESNLKKVSLEL</sequence>
<proteinExistence type="inferred from homology"/>
<evidence type="ECO:0000259" key="4">
    <source>
        <dbReference type="Pfam" id="PF00171"/>
    </source>
</evidence>
<feature type="non-terminal residue" evidence="5">
    <location>
        <position position="1"/>
    </location>
</feature>
<protein>
    <submittedName>
        <fullName evidence="5">14768_t:CDS:1</fullName>
    </submittedName>
</protein>
<feature type="domain" description="Aldehyde dehydrogenase" evidence="4">
    <location>
        <begin position="2"/>
        <end position="229"/>
    </location>
</feature>
<comment type="similarity">
    <text evidence="1">Belongs to the aldehyde dehydrogenase family.</text>
</comment>
<reference evidence="5" key="1">
    <citation type="submission" date="2021-06" db="EMBL/GenBank/DDBJ databases">
        <authorList>
            <person name="Kallberg Y."/>
            <person name="Tangrot J."/>
            <person name="Rosling A."/>
        </authorList>
    </citation>
    <scope>NUCLEOTIDE SEQUENCE</scope>
    <source>
        <strain evidence="5">FL966</strain>
    </source>
</reference>
<dbReference type="GO" id="GO:0004030">
    <property type="term" value="F:aldehyde dehydrogenase [NAD(P)+] activity"/>
    <property type="evidence" value="ECO:0007669"/>
    <property type="project" value="UniProtKB-ARBA"/>
</dbReference>
<dbReference type="SUPFAM" id="SSF53720">
    <property type="entry name" value="ALDH-like"/>
    <property type="match status" value="1"/>
</dbReference>
<feature type="non-terminal residue" evidence="5">
    <location>
        <position position="229"/>
    </location>
</feature>
<keyword evidence="2" id="KW-0560">Oxidoreductase</keyword>
<dbReference type="InterPro" id="IPR016161">
    <property type="entry name" value="Ald_DH/histidinol_DH"/>
</dbReference>